<gene>
    <name evidence="2" type="ORF">F511_14985</name>
</gene>
<dbReference type="AlphaFoldDB" id="A0A2Z7B9A3"/>
<keyword evidence="2" id="KW-0675">Receptor</keyword>
<dbReference type="EMBL" id="KV007743">
    <property type="protein sequence ID" value="KZV31104.1"/>
    <property type="molecule type" value="Genomic_DNA"/>
</dbReference>
<organism evidence="2 3">
    <name type="scientific">Dorcoceras hygrometricum</name>
    <dbReference type="NCBI Taxonomy" id="472368"/>
    <lineage>
        <taxon>Eukaryota</taxon>
        <taxon>Viridiplantae</taxon>
        <taxon>Streptophyta</taxon>
        <taxon>Embryophyta</taxon>
        <taxon>Tracheophyta</taxon>
        <taxon>Spermatophyta</taxon>
        <taxon>Magnoliopsida</taxon>
        <taxon>eudicotyledons</taxon>
        <taxon>Gunneridae</taxon>
        <taxon>Pentapetalae</taxon>
        <taxon>asterids</taxon>
        <taxon>lamiids</taxon>
        <taxon>Lamiales</taxon>
        <taxon>Gesneriaceae</taxon>
        <taxon>Didymocarpoideae</taxon>
        <taxon>Trichosporeae</taxon>
        <taxon>Loxocarpinae</taxon>
        <taxon>Dorcoceras</taxon>
    </lineage>
</organism>
<keyword evidence="3" id="KW-1185">Reference proteome</keyword>
<evidence type="ECO:0000256" key="1">
    <source>
        <dbReference type="SAM" id="MobiDB-lite"/>
    </source>
</evidence>
<feature type="region of interest" description="Disordered" evidence="1">
    <location>
        <begin position="40"/>
        <end position="79"/>
    </location>
</feature>
<dbReference type="GO" id="GO:0016301">
    <property type="term" value="F:kinase activity"/>
    <property type="evidence" value="ECO:0007669"/>
    <property type="project" value="UniProtKB-KW"/>
</dbReference>
<evidence type="ECO:0000313" key="2">
    <source>
        <dbReference type="EMBL" id="KZV31104.1"/>
    </source>
</evidence>
<dbReference type="Proteomes" id="UP000250235">
    <property type="component" value="Unassembled WGS sequence"/>
</dbReference>
<proteinExistence type="predicted"/>
<accession>A0A2Z7B9A3</accession>
<sequence>MASRQHTQTTSHRILYQQLGIQSQEQTMQRFSLCWFQSHSRNTTNSRRKEPTADSQLTLRQSQNKPMAGSQNGVAPTYSNDIAQDTIPAAGYPVTRTNNATLLSLLVPVATSKRSVATNSNDIAPLTSSNLIAALANYQEQATVTKITRSWTPSRNNETTTFPLQAKGMLTRVDICFC</sequence>
<evidence type="ECO:0000313" key="3">
    <source>
        <dbReference type="Proteomes" id="UP000250235"/>
    </source>
</evidence>
<feature type="compositionally biased region" description="Polar residues" evidence="1">
    <location>
        <begin position="53"/>
        <end position="79"/>
    </location>
</feature>
<protein>
    <submittedName>
        <fullName evidence="2">Receptor-like protein kinase</fullName>
    </submittedName>
</protein>
<reference evidence="2 3" key="1">
    <citation type="journal article" date="2015" name="Proc. Natl. Acad. Sci. U.S.A.">
        <title>The resurrection genome of Boea hygrometrica: A blueprint for survival of dehydration.</title>
        <authorList>
            <person name="Xiao L."/>
            <person name="Yang G."/>
            <person name="Zhang L."/>
            <person name="Yang X."/>
            <person name="Zhao S."/>
            <person name="Ji Z."/>
            <person name="Zhou Q."/>
            <person name="Hu M."/>
            <person name="Wang Y."/>
            <person name="Chen M."/>
            <person name="Xu Y."/>
            <person name="Jin H."/>
            <person name="Xiao X."/>
            <person name="Hu G."/>
            <person name="Bao F."/>
            <person name="Hu Y."/>
            <person name="Wan P."/>
            <person name="Li L."/>
            <person name="Deng X."/>
            <person name="Kuang T."/>
            <person name="Xiang C."/>
            <person name="Zhu J.K."/>
            <person name="Oliver M.J."/>
            <person name="He Y."/>
        </authorList>
    </citation>
    <scope>NUCLEOTIDE SEQUENCE [LARGE SCALE GENOMIC DNA]</scope>
    <source>
        <strain evidence="3">cv. XS01</strain>
    </source>
</reference>
<name>A0A2Z7B9A3_9LAMI</name>
<keyword evidence="2" id="KW-0418">Kinase</keyword>
<keyword evidence="2" id="KW-0808">Transferase</keyword>